<name>A0A1T5GXL7_9SPHN</name>
<dbReference type="OrthoDB" id="9809841at2"/>
<dbReference type="GO" id="GO:0033494">
    <property type="term" value="P:ferulate metabolic process"/>
    <property type="evidence" value="ECO:0007669"/>
    <property type="project" value="TreeGrafter"/>
</dbReference>
<feature type="domain" description="3-octaprenyl-4-hydroxybenzoate carboxy-lyase-like C-terminal" evidence="3">
    <location>
        <begin position="315"/>
        <end position="441"/>
    </location>
</feature>
<dbReference type="PANTHER" id="PTHR30108:SF17">
    <property type="entry name" value="FERULIC ACID DECARBOXYLASE 1"/>
    <property type="match status" value="1"/>
</dbReference>
<keyword evidence="5" id="KW-1185">Reference proteome</keyword>
<dbReference type="GO" id="GO:0005737">
    <property type="term" value="C:cytoplasm"/>
    <property type="evidence" value="ECO:0007669"/>
    <property type="project" value="TreeGrafter"/>
</dbReference>
<dbReference type="RefSeq" id="WP_079651068.1">
    <property type="nucleotide sequence ID" value="NZ_FUYM01000023.1"/>
</dbReference>
<dbReference type="AlphaFoldDB" id="A0A1T5GXL7"/>
<dbReference type="STRING" id="439228.SAMN06295920_1237"/>
<dbReference type="PANTHER" id="PTHR30108">
    <property type="entry name" value="3-OCTAPRENYL-4-HYDROXYBENZOATE CARBOXY-LYASE-RELATED"/>
    <property type="match status" value="1"/>
</dbReference>
<reference evidence="5" key="1">
    <citation type="submission" date="2017-02" db="EMBL/GenBank/DDBJ databases">
        <authorList>
            <person name="Varghese N."/>
            <person name="Submissions S."/>
        </authorList>
    </citation>
    <scope>NUCLEOTIDE SEQUENCE [LARGE SCALE GENOMIC DNA]</scope>
    <source>
        <strain evidence="5">UM2</strain>
    </source>
</reference>
<evidence type="ECO:0000313" key="4">
    <source>
        <dbReference type="EMBL" id="SKC13050.1"/>
    </source>
</evidence>
<dbReference type="InterPro" id="IPR048304">
    <property type="entry name" value="UbiD_Rift_dom"/>
</dbReference>
<accession>A0A1T5GXL7</accession>
<feature type="domain" description="3-octaprenyl-4-hydroxybenzoate carboxy-lyase-like Rift-related" evidence="1">
    <location>
        <begin position="106"/>
        <end position="306"/>
    </location>
</feature>
<dbReference type="InterPro" id="IPR002830">
    <property type="entry name" value="UbiD"/>
</dbReference>
<dbReference type="Pfam" id="PF01977">
    <property type="entry name" value="UbiD"/>
    <property type="match status" value="1"/>
</dbReference>
<evidence type="ECO:0000259" key="2">
    <source>
        <dbReference type="Pfam" id="PF20695"/>
    </source>
</evidence>
<dbReference type="InterPro" id="IPR049381">
    <property type="entry name" value="UbiD-like_C"/>
</dbReference>
<evidence type="ECO:0000259" key="3">
    <source>
        <dbReference type="Pfam" id="PF20696"/>
    </source>
</evidence>
<dbReference type="Pfam" id="PF20695">
    <property type="entry name" value="UbiD_N"/>
    <property type="match status" value="1"/>
</dbReference>
<dbReference type="GO" id="GO:0046281">
    <property type="term" value="P:cinnamic acid catabolic process"/>
    <property type="evidence" value="ECO:0007669"/>
    <property type="project" value="TreeGrafter"/>
</dbReference>
<gene>
    <name evidence="4" type="ORF">SAMN06295920_1237</name>
</gene>
<feature type="domain" description="3-octaprenyl-4-hydroxybenzoate carboxy-lyase-like N-terminal" evidence="2">
    <location>
        <begin position="11"/>
        <end position="80"/>
    </location>
</feature>
<proteinExistence type="predicted"/>
<dbReference type="Pfam" id="PF20696">
    <property type="entry name" value="UbiD_C"/>
    <property type="match status" value="1"/>
</dbReference>
<evidence type="ECO:0000259" key="1">
    <source>
        <dbReference type="Pfam" id="PF01977"/>
    </source>
</evidence>
<protein>
    <submittedName>
        <fullName evidence="4">4-hydroxy-3-polyprenylbenzoate decarboxylase</fullName>
    </submittedName>
</protein>
<dbReference type="EMBL" id="FUYM01000023">
    <property type="protein sequence ID" value="SKC13050.1"/>
    <property type="molecule type" value="Genomic_DNA"/>
</dbReference>
<dbReference type="SUPFAM" id="SSF50475">
    <property type="entry name" value="FMN-binding split barrel"/>
    <property type="match status" value="1"/>
</dbReference>
<dbReference type="Proteomes" id="UP000189818">
    <property type="component" value="Unassembled WGS sequence"/>
</dbReference>
<dbReference type="NCBIfam" id="TIGR00148">
    <property type="entry name" value="UbiD family decarboxylase"/>
    <property type="match status" value="1"/>
</dbReference>
<dbReference type="Gene3D" id="3.40.1670.10">
    <property type="entry name" value="UbiD C-terminal domain-like"/>
    <property type="match status" value="1"/>
</dbReference>
<evidence type="ECO:0000313" key="5">
    <source>
        <dbReference type="Proteomes" id="UP000189818"/>
    </source>
</evidence>
<organism evidence="4 5">
    <name type="scientific">Rhizorhabdus histidinilytica</name>
    <dbReference type="NCBI Taxonomy" id="439228"/>
    <lineage>
        <taxon>Bacteria</taxon>
        <taxon>Pseudomonadati</taxon>
        <taxon>Pseudomonadota</taxon>
        <taxon>Alphaproteobacteria</taxon>
        <taxon>Sphingomonadales</taxon>
        <taxon>Sphingomonadaceae</taxon>
        <taxon>Rhizorhabdus</taxon>
    </lineage>
</organism>
<sequence length="480" mass="52816">MAYDDLRDWLTQVEAMGDLRHIKGAHLDDDIGPITEISERSMTGPAVLFSDIPGFDAGRRILVNPISSLDRVALTVGFPTGLSKADYCDLWLEKTRTITPIPPREVTHGPVMENVIRDGDVDLSSFPAPIWHRGDGGRYIGTGCVVITRDPDDNWINLGTYRVMVAGRNQVTIYAAPGKHLAIARDKLFEQGKPMPVAISLGHDPAIFMGGSTPLPYGQSEYDYVGGLKNQAIDVLPCELSGLPIPARSELVLEGEISPTEKLPEGPFGEWPGYYASGERTEYVTTIRRIYHRNAPIMVGTPPTKPPTGVGTALGTVRAARVREEIRKAGIPDVKHVWFHEFGSRFFLAVSIKQRYAGHAAQVGHVATMCQGAAYMGRYVVVVDDDIDVYDTMDVMWAMATRSDPVRDINIIPRAWSDELDPMVAQGNAEAPFNSRAIIDATWPWEWRGKIPTVISLSPEDRAAALEKWGGILFGPSQSR</sequence>
<dbReference type="InterPro" id="IPR049383">
    <property type="entry name" value="UbiD-like_N"/>
</dbReference>
<dbReference type="SUPFAM" id="SSF143968">
    <property type="entry name" value="UbiD C-terminal domain-like"/>
    <property type="match status" value="1"/>
</dbReference>
<dbReference type="GO" id="GO:0016831">
    <property type="term" value="F:carboxy-lyase activity"/>
    <property type="evidence" value="ECO:0007669"/>
    <property type="project" value="InterPro"/>
</dbReference>